<reference evidence="5 6" key="1">
    <citation type="submission" date="2019-06" db="EMBL/GenBank/DDBJ databases">
        <title>Whole genome shotgun sequence of Vibrio inusitatus NBRC 102082.</title>
        <authorList>
            <person name="Hosoyama A."/>
            <person name="Uohara A."/>
            <person name="Ohji S."/>
            <person name="Ichikawa N."/>
        </authorList>
    </citation>
    <scope>NUCLEOTIDE SEQUENCE [LARGE SCALE GENOMIC DNA]</scope>
    <source>
        <strain evidence="5 6">NBRC 102082</strain>
    </source>
</reference>
<dbReference type="PANTHER" id="PTHR42756:SF1">
    <property type="entry name" value="TRANSCRIPTIONAL REPRESSOR OF EMRAB OPERON"/>
    <property type="match status" value="1"/>
</dbReference>
<keyword evidence="2" id="KW-0238">DNA-binding</keyword>
<dbReference type="Proteomes" id="UP000318717">
    <property type="component" value="Unassembled WGS sequence"/>
</dbReference>
<dbReference type="SMART" id="SM00347">
    <property type="entry name" value="HTH_MARR"/>
    <property type="match status" value="1"/>
</dbReference>
<keyword evidence="1" id="KW-0805">Transcription regulation</keyword>
<feature type="domain" description="HTH marR-type" evidence="4">
    <location>
        <begin position="3"/>
        <end position="137"/>
    </location>
</feature>
<name>A0A4Y3HX95_9VIBR</name>
<organism evidence="5 6">
    <name type="scientific">Vibrio inusitatus NBRC 102082</name>
    <dbReference type="NCBI Taxonomy" id="1219070"/>
    <lineage>
        <taxon>Bacteria</taxon>
        <taxon>Pseudomonadati</taxon>
        <taxon>Pseudomonadota</taxon>
        <taxon>Gammaproteobacteria</taxon>
        <taxon>Vibrionales</taxon>
        <taxon>Vibrionaceae</taxon>
        <taxon>Vibrio</taxon>
    </lineage>
</organism>
<dbReference type="AlphaFoldDB" id="A0A4Y3HX95"/>
<comment type="caution">
    <text evidence="5">The sequence shown here is derived from an EMBL/GenBank/DDBJ whole genome shotgun (WGS) entry which is preliminary data.</text>
</comment>
<dbReference type="PROSITE" id="PS01117">
    <property type="entry name" value="HTH_MARR_1"/>
    <property type="match status" value="1"/>
</dbReference>
<protein>
    <submittedName>
        <fullName evidence="5">MarR family transcriptional regulator</fullName>
    </submittedName>
</protein>
<evidence type="ECO:0000256" key="3">
    <source>
        <dbReference type="ARBA" id="ARBA00023163"/>
    </source>
</evidence>
<gene>
    <name evidence="5" type="ORF">VIN01S_26030</name>
</gene>
<dbReference type="InterPro" id="IPR000835">
    <property type="entry name" value="HTH_MarR-typ"/>
</dbReference>
<dbReference type="Gene3D" id="1.10.10.10">
    <property type="entry name" value="Winged helix-like DNA-binding domain superfamily/Winged helix DNA-binding domain"/>
    <property type="match status" value="1"/>
</dbReference>
<evidence type="ECO:0000259" key="4">
    <source>
        <dbReference type="PROSITE" id="PS50995"/>
    </source>
</evidence>
<dbReference type="RefSeq" id="WP_141346267.1">
    <property type="nucleotide sequence ID" value="NZ_BJLF01000012.1"/>
</dbReference>
<sequence length="141" mass="16239">MDKNLISDTIFQLVQSYRHAIRIELQANHLGLNGMHVRCLAFIRQRNQCTANDIVQHFSRDKAQVARLVKEMIGNEWIVKSPNPDDKRSQFLSLTEQGILLSEQIDATQQSIQTKMKQDLSDEELEVFAIVAQKFARNLSE</sequence>
<evidence type="ECO:0000313" key="5">
    <source>
        <dbReference type="EMBL" id="GEA51799.1"/>
    </source>
</evidence>
<dbReference type="OrthoDB" id="6196575at2"/>
<evidence type="ECO:0000256" key="1">
    <source>
        <dbReference type="ARBA" id="ARBA00023015"/>
    </source>
</evidence>
<dbReference type="PANTHER" id="PTHR42756">
    <property type="entry name" value="TRANSCRIPTIONAL REGULATOR, MARR"/>
    <property type="match status" value="1"/>
</dbReference>
<accession>A0A4Y3HX95</accession>
<dbReference type="GO" id="GO:0003700">
    <property type="term" value="F:DNA-binding transcription factor activity"/>
    <property type="evidence" value="ECO:0007669"/>
    <property type="project" value="InterPro"/>
</dbReference>
<keyword evidence="6" id="KW-1185">Reference proteome</keyword>
<dbReference type="SUPFAM" id="SSF46785">
    <property type="entry name" value="Winged helix' DNA-binding domain"/>
    <property type="match status" value="1"/>
</dbReference>
<dbReference type="EMBL" id="BJLF01000012">
    <property type="protein sequence ID" value="GEA51799.1"/>
    <property type="molecule type" value="Genomic_DNA"/>
</dbReference>
<proteinExistence type="predicted"/>
<dbReference type="Pfam" id="PF12802">
    <property type="entry name" value="MarR_2"/>
    <property type="match status" value="1"/>
</dbReference>
<keyword evidence="3" id="KW-0804">Transcription</keyword>
<evidence type="ECO:0000256" key="2">
    <source>
        <dbReference type="ARBA" id="ARBA00023125"/>
    </source>
</evidence>
<dbReference type="PROSITE" id="PS50995">
    <property type="entry name" value="HTH_MARR_2"/>
    <property type="match status" value="1"/>
</dbReference>
<dbReference type="InterPro" id="IPR036388">
    <property type="entry name" value="WH-like_DNA-bd_sf"/>
</dbReference>
<evidence type="ECO:0000313" key="6">
    <source>
        <dbReference type="Proteomes" id="UP000318717"/>
    </source>
</evidence>
<dbReference type="InterPro" id="IPR023187">
    <property type="entry name" value="Tscrpt_reg_MarR-type_CS"/>
</dbReference>
<dbReference type="InterPro" id="IPR036390">
    <property type="entry name" value="WH_DNA-bd_sf"/>
</dbReference>
<dbReference type="GO" id="GO:0003677">
    <property type="term" value="F:DNA binding"/>
    <property type="evidence" value="ECO:0007669"/>
    <property type="project" value="UniProtKB-KW"/>
</dbReference>